<reference evidence="1" key="1">
    <citation type="journal article" date="2021" name="Genome Biol. Evol.">
        <title>A High-Quality Reference Genome for a Parasitic Bivalve with Doubly Uniparental Inheritance (Bivalvia: Unionida).</title>
        <authorList>
            <person name="Smith C.H."/>
        </authorList>
    </citation>
    <scope>NUCLEOTIDE SEQUENCE</scope>
    <source>
        <strain evidence="1">CHS0354</strain>
    </source>
</reference>
<proteinExistence type="predicted"/>
<dbReference type="EMBL" id="JAEAOA010001585">
    <property type="protein sequence ID" value="KAK3598343.1"/>
    <property type="molecule type" value="Genomic_DNA"/>
</dbReference>
<name>A0AAE0SVJ9_9BIVA</name>
<keyword evidence="2" id="KW-1185">Reference proteome</keyword>
<organism evidence="1 2">
    <name type="scientific">Potamilus streckersoni</name>
    <dbReference type="NCBI Taxonomy" id="2493646"/>
    <lineage>
        <taxon>Eukaryota</taxon>
        <taxon>Metazoa</taxon>
        <taxon>Spiralia</taxon>
        <taxon>Lophotrochozoa</taxon>
        <taxon>Mollusca</taxon>
        <taxon>Bivalvia</taxon>
        <taxon>Autobranchia</taxon>
        <taxon>Heteroconchia</taxon>
        <taxon>Palaeoheterodonta</taxon>
        <taxon>Unionida</taxon>
        <taxon>Unionoidea</taxon>
        <taxon>Unionidae</taxon>
        <taxon>Ambleminae</taxon>
        <taxon>Lampsilini</taxon>
        <taxon>Potamilus</taxon>
    </lineage>
</organism>
<sequence length="117" mass="13131">MPLGPICTPNCLTGYATWANMYSKLPDRICHLGLLDQQGTYCSSGILFAHGLYNSFTIKVCSSSMNETLTGGAILYLIFQRLWVNVEVFHGRLEGVFKVFLLSPLNATEYLLWKSIF</sequence>
<dbReference type="AlphaFoldDB" id="A0AAE0SVJ9"/>
<evidence type="ECO:0000313" key="1">
    <source>
        <dbReference type="EMBL" id="KAK3598343.1"/>
    </source>
</evidence>
<gene>
    <name evidence="1" type="ORF">CHS0354_026601</name>
</gene>
<reference evidence="1" key="2">
    <citation type="journal article" date="2021" name="Genome Biol. Evol.">
        <title>Developing a high-quality reference genome for a parasitic bivalve with doubly uniparental inheritance (Bivalvia: Unionida).</title>
        <authorList>
            <person name="Smith C.H."/>
        </authorList>
    </citation>
    <scope>NUCLEOTIDE SEQUENCE</scope>
    <source>
        <strain evidence="1">CHS0354</strain>
        <tissue evidence="1">Mantle</tissue>
    </source>
</reference>
<protein>
    <submittedName>
        <fullName evidence="1">Uncharacterized protein</fullName>
    </submittedName>
</protein>
<evidence type="ECO:0000313" key="2">
    <source>
        <dbReference type="Proteomes" id="UP001195483"/>
    </source>
</evidence>
<reference evidence="1" key="3">
    <citation type="submission" date="2023-05" db="EMBL/GenBank/DDBJ databases">
        <authorList>
            <person name="Smith C.H."/>
        </authorList>
    </citation>
    <scope>NUCLEOTIDE SEQUENCE</scope>
    <source>
        <strain evidence="1">CHS0354</strain>
        <tissue evidence="1">Mantle</tissue>
    </source>
</reference>
<dbReference type="Proteomes" id="UP001195483">
    <property type="component" value="Unassembled WGS sequence"/>
</dbReference>
<comment type="caution">
    <text evidence="1">The sequence shown here is derived from an EMBL/GenBank/DDBJ whole genome shotgun (WGS) entry which is preliminary data.</text>
</comment>
<accession>A0AAE0SVJ9</accession>